<proteinExistence type="predicted"/>
<reference evidence="1 2" key="1">
    <citation type="journal article" date="2019" name="Nat. Ecol. Evol.">
        <title>Megaphylogeny resolves global patterns of mushroom evolution.</title>
        <authorList>
            <person name="Varga T."/>
            <person name="Krizsan K."/>
            <person name="Foldi C."/>
            <person name="Dima B."/>
            <person name="Sanchez-Garcia M."/>
            <person name="Sanchez-Ramirez S."/>
            <person name="Szollosi G.J."/>
            <person name="Szarkandi J.G."/>
            <person name="Papp V."/>
            <person name="Albert L."/>
            <person name="Andreopoulos W."/>
            <person name="Angelini C."/>
            <person name="Antonin V."/>
            <person name="Barry K.W."/>
            <person name="Bougher N.L."/>
            <person name="Buchanan P."/>
            <person name="Buyck B."/>
            <person name="Bense V."/>
            <person name="Catcheside P."/>
            <person name="Chovatia M."/>
            <person name="Cooper J."/>
            <person name="Damon W."/>
            <person name="Desjardin D."/>
            <person name="Finy P."/>
            <person name="Geml J."/>
            <person name="Haridas S."/>
            <person name="Hughes K."/>
            <person name="Justo A."/>
            <person name="Karasinski D."/>
            <person name="Kautmanova I."/>
            <person name="Kiss B."/>
            <person name="Kocsube S."/>
            <person name="Kotiranta H."/>
            <person name="LaButti K.M."/>
            <person name="Lechner B.E."/>
            <person name="Liimatainen K."/>
            <person name="Lipzen A."/>
            <person name="Lukacs Z."/>
            <person name="Mihaltcheva S."/>
            <person name="Morgado L.N."/>
            <person name="Niskanen T."/>
            <person name="Noordeloos M.E."/>
            <person name="Ohm R.A."/>
            <person name="Ortiz-Santana B."/>
            <person name="Ovrebo C."/>
            <person name="Racz N."/>
            <person name="Riley R."/>
            <person name="Savchenko A."/>
            <person name="Shiryaev A."/>
            <person name="Soop K."/>
            <person name="Spirin V."/>
            <person name="Szebenyi C."/>
            <person name="Tomsovsky M."/>
            <person name="Tulloss R.E."/>
            <person name="Uehling J."/>
            <person name="Grigoriev I.V."/>
            <person name="Vagvolgyi C."/>
            <person name="Papp T."/>
            <person name="Martin F.M."/>
            <person name="Miettinen O."/>
            <person name="Hibbett D.S."/>
            <person name="Nagy L.G."/>
        </authorList>
    </citation>
    <scope>NUCLEOTIDE SEQUENCE [LARGE SCALE GENOMIC DNA]</scope>
    <source>
        <strain evidence="1 2">NL-1719</strain>
    </source>
</reference>
<organism evidence="1 2">
    <name type="scientific">Pluteus cervinus</name>
    <dbReference type="NCBI Taxonomy" id="181527"/>
    <lineage>
        <taxon>Eukaryota</taxon>
        <taxon>Fungi</taxon>
        <taxon>Dikarya</taxon>
        <taxon>Basidiomycota</taxon>
        <taxon>Agaricomycotina</taxon>
        <taxon>Agaricomycetes</taxon>
        <taxon>Agaricomycetidae</taxon>
        <taxon>Agaricales</taxon>
        <taxon>Pluteineae</taxon>
        <taxon>Pluteaceae</taxon>
        <taxon>Pluteus</taxon>
    </lineage>
</organism>
<evidence type="ECO:0000313" key="2">
    <source>
        <dbReference type="Proteomes" id="UP000308600"/>
    </source>
</evidence>
<gene>
    <name evidence="1" type="ORF">BDN72DRAFT_543320</name>
</gene>
<keyword evidence="2" id="KW-1185">Reference proteome</keyword>
<protein>
    <submittedName>
        <fullName evidence="1">Uncharacterized protein</fullName>
    </submittedName>
</protein>
<accession>A0ACD3AX88</accession>
<evidence type="ECO:0000313" key="1">
    <source>
        <dbReference type="EMBL" id="TFK70386.1"/>
    </source>
</evidence>
<dbReference type="EMBL" id="ML208314">
    <property type="protein sequence ID" value="TFK70386.1"/>
    <property type="molecule type" value="Genomic_DNA"/>
</dbReference>
<dbReference type="Proteomes" id="UP000308600">
    <property type="component" value="Unassembled WGS sequence"/>
</dbReference>
<sequence length="116" mass="12617">MHSFSSRIKIFLYVLLKDIEFWMDPSMVIEKKVNVVTRPYVKSEPQLGNQMPLYMRRASNISSSSSGLASESSFNPLTPSPMSPPPTGSPSYMSPASSVSVSSVSARSAFESPPPA</sequence>
<name>A0ACD3AX88_9AGAR</name>